<dbReference type="Gene3D" id="3.40.250.10">
    <property type="entry name" value="Rhodanese-like domain"/>
    <property type="match status" value="1"/>
</dbReference>
<dbReference type="AlphaFoldDB" id="A0A1G8F5D5"/>
<dbReference type="InterPro" id="IPR001763">
    <property type="entry name" value="Rhodanese-like_dom"/>
</dbReference>
<reference evidence="3" key="1">
    <citation type="submission" date="2016-10" db="EMBL/GenBank/DDBJ databases">
        <authorList>
            <person name="Varghese N."/>
            <person name="Submissions S."/>
        </authorList>
    </citation>
    <scope>NUCLEOTIDE SEQUENCE [LARGE SCALE GENOMIC DNA]</scope>
    <source>
        <strain evidence="3">DSM 15363</strain>
    </source>
</reference>
<feature type="domain" description="Rhodanese" evidence="1">
    <location>
        <begin position="44"/>
        <end position="132"/>
    </location>
</feature>
<dbReference type="STRING" id="262004.SAMN04489796_104153"/>
<gene>
    <name evidence="2" type="ORF">SAMN04489796_104153</name>
</gene>
<dbReference type="SUPFAM" id="SSF52821">
    <property type="entry name" value="Rhodanese/Cell cycle control phosphatase"/>
    <property type="match status" value="1"/>
</dbReference>
<dbReference type="PROSITE" id="PS50206">
    <property type="entry name" value="RHODANESE_3"/>
    <property type="match status" value="1"/>
</dbReference>
<accession>A0A1G8F5D5</accession>
<evidence type="ECO:0000313" key="3">
    <source>
        <dbReference type="Proteomes" id="UP000199492"/>
    </source>
</evidence>
<organism evidence="2 3">
    <name type="scientific">Winogradskyella thalassocola</name>
    <dbReference type="NCBI Taxonomy" id="262004"/>
    <lineage>
        <taxon>Bacteria</taxon>
        <taxon>Pseudomonadati</taxon>
        <taxon>Bacteroidota</taxon>
        <taxon>Flavobacteriia</taxon>
        <taxon>Flavobacteriales</taxon>
        <taxon>Flavobacteriaceae</taxon>
        <taxon>Winogradskyella</taxon>
    </lineage>
</organism>
<sequence>MMRRIVAICCFLVTVGFNTSCLNKSLDNSEIQLVSAEEMKSILELEDVQLIDVRTPKEYASGYIANAQNIDFMSPTFDDDITKLNKDKPVILYCKSGGRSAKCAKKMKDAGFKKIYDLEGGISKWKFSDVIKIEEKS</sequence>
<keyword evidence="2" id="KW-0808">Transferase</keyword>
<keyword evidence="3" id="KW-1185">Reference proteome</keyword>
<dbReference type="PANTHER" id="PTHR43031:SF1">
    <property type="entry name" value="PYRIDINE NUCLEOTIDE-DISULPHIDE OXIDOREDUCTASE"/>
    <property type="match status" value="1"/>
</dbReference>
<dbReference type="CDD" id="cd00158">
    <property type="entry name" value="RHOD"/>
    <property type="match status" value="1"/>
</dbReference>
<dbReference type="InterPro" id="IPR050229">
    <property type="entry name" value="GlpE_sulfurtransferase"/>
</dbReference>
<dbReference type="PANTHER" id="PTHR43031">
    <property type="entry name" value="FAD-DEPENDENT OXIDOREDUCTASE"/>
    <property type="match status" value="1"/>
</dbReference>
<evidence type="ECO:0000259" key="1">
    <source>
        <dbReference type="PROSITE" id="PS50206"/>
    </source>
</evidence>
<name>A0A1G8F5D5_9FLAO</name>
<dbReference type="EMBL" id="FNCZ01000004">
    <property type="protein sequence ID" value="SDH77393.1"/>
    <property type="molecule type" value="Genomic_DNA"/>
</dbReference>
<evidence type="ECO:0000313" key="2">
    <source>
        <dbReference type="EMBL" id="SDH77393.1"/>
    </source>
</evidence>
<proteinExistence type="predicted"/>
<dbReference type="InterPro" id="IPR036873">
    <property type="entry name" value="Rhodanese-like_dom_sf"/>
</dbReference>
<dbReference type="RefSeq" id="WP_317041772.1">
    <property type="nucleotide sequence ID" value="NZ_FNCZ01000004.1"/>
</dbReference>
<dbReference type="GO" id="GO:0016740">
    <property type="term" value="F:transferase activity"/>
    <property type="evidence" value="ECO:0007669"/>
    <property type="project" value="UniProtKB-KW"/>
</dbReference>
<protein>
    <submittedName>
        <fullName evidence="2">Rhodanese-related sulfurtransferase</fullName>
    </submittedName>
</protein>
<dbReference type="Proteomes" id="UP000199492">
    <property type="component" value="Unassembled WGS sequence"/>
</dbReference>
<dbReference type="Pfam" id="PF00581">
    <property type="entry name" value="Rhodanese"/>
    <property type="match status" value="1"/>
</dbReference>
<dbReference type="SMART" id="SM00450">
    <property type="entry name" value="RHOD"/>
    <property type="match status" value="1"/>
</dbReference>